<keyword evidence="3" id="KW-1185">Reference proteome</keyword>
<evidence type="ECO:0000313" key="3">
    <source>
        <dbReference type="Proteomes" id="UP000005010"/>
    </source>
</evidence>
<evidence type="ECO:0000313" key="2">
    <source>
        <dbReference type="EMBL" id="AFI03851.1"/>
    </source>
</evidence>
<dbReference type="RefSeq" id="WP_014660723.1">
    <property type="nucleotide sequence ID" value="NC_017737.1"/>
</dbReference>
<reference evidence="3" key="1">
    <citation type="submission" date="2012-04" db="EMBL/GenBank/DDBJ databases">
        <title>Complete genome sequence of Helicobacter cetorum strain MIT 00-7128.</title>
        <authorList>
            <person name="Kersulyte D."/>
            <person name="Berg D.E."/>
        </authorList>
    </citation>
    <scope>NUCLEOTIDE SEQUENCE [LARGE SCALE GENOMIC DNA]</scope>
    <source>
        <strain evidence="3">MIT 00-7128</strain>
    </source>
</reference>
<dbReference type="EMBL" id="CP003479">
    <property type="protein sequence ID" value="AFI03851.1"/>
    <property type="molecule type" value="Genomic_DNA"/>
</dbReference>
<organism evidence="2 3">
    <name type="scientific">Helicobacter cetorum (strain ATCC BAA-429 / MIT 00-7128)</name>
    <dbReference type="NCBI Taxonomy" id="182217"/>
    <lineage>
        <taxon>Bacteria</taxon>
        <taxon>Pseudomonadati</taxon>
        <taxon>Campylobacterota</taxon>
        <taxon>Epsilonproteobacteria</taxon>
        <taxon>Campylobacterales</taxon>
        <taxon>Helicobacteraceae</taxon>
        <taxon>Helicobacter</taxon>
    </lineage>
</organism>
<dbReference type="Proteomes" id="UP000005010">
    <property type="component" value="Chromosome"/>
</dbReference>
<dbReference type="HOGENOM" id="CLU_2142419_0_0_7"/>
<gene>
    <name evidence="2" type="ordered locus">HCW_02850</name>
</gene>
<protein>
    <submittedName>
        <fullName evidence="2">Uncharacterized protein</fullName>
    </submittedName>
</protein>
<sequence>MLLSFLSLRGFKVGLGVVVILGYIGLMLYVKHLVIANTLLKEKYKQVESHLIIQNETIEKLQLDTKAYVLEKPKIKEKIITKYQKINTEIKDLGCENELNKIKELLRAFKSD</sequence>
<proteinExistence type="predicted"/>
<name>I0ELN2_HELC0</name>
<keyword evidence="1" id="KW-1133">Transmembrane helix</keyword>
<evidence type="ECO:0000256" key="1">
    <source>
        <dbReference type="SAM" id="Phobius"/>
    </source>
</evidence>
<keyword evidence="1" id="KW-0472">Membrane</keyword>
<feature type="transmembrane region" description="Helical" evidence="1">
    <location>
        <begin position="12"/>
        <end position="30"/>
    </location>
</feature>
<keyword evidence="1" id="KW-0812">Transmembrane</keyword>
<dbReference type="AlphaFoldDB" id="I0ELN2"/>
<accession>I0ELN2</accession>
<dbReference type="STRING" id="182217.HCW_02850"/>
<dbReference type="PATRIC" id="fig|182217.3.peg.612"/>
<dbReference type="KEGG" id="hce:HCW_02850"/>